<evidence type="ECO:0008006" key="3">
    <source>
        <dbReference type="Google" id="ProtNLM"/>
    </source>
</evidence>
<dbReference type="AlphaFoldDB" id="A0AAN8ZVG6"/>
<protein>
    <recommendedName>
        <fullName evidence="3">Reverse transcriptase domain-containing protein</fullName>
    </recommendedName>
</protein>
<name>A0AAN8ZVG6_HALRR</name>
<evidence type="ECO:0000313" key="1">
    <source>
        <dbReference type="EMBL" id="KAK7070101.1"/>
    </source>
</evidence>
<proteinExistence type="predicted"/>
<dbReference type="EMBL" id="JAXCGZ010015547">
    <property type="protein sequence ID" value="KAK7070101.1"/>
    <property type="molecule type" value="Genomic_DNA"/>
</dbReference>
<gene>
    <name evidence="1" type="ORF">SK128_022468</name>
</gene>
<sequence length="74" mass="8515">MFVSSCCSSLASMRLELMDEIKQEFLWSMMLNQLLFADDTVVVADSEEKLCQLESEFGMVCERRKLRVNVGKSK</sequence>
<keyword evidence="2" id="KW-1185">Reference proteome</keyword>
<reference evidence="1 2" key="1">
    <citation type="submission" date="2023-11" db="EMBL/GenBank/DDBJ databases">
        <title>Halocaridina rubra genome assembly.</title>
        <authorList>
            <person name="Smith C."/>
        </authorList>
    </citation>
    <scope>NUCLEOTIDE SEQUENCE [LARGE SCALE GENOMIC DNA]</scope>
    <source>
        <strain evidence="1">EP-1</strain>
        <tissue evidence="1">Whole</tissue>
    </source>
</reference>
<evidence type="ECO:0000313" key="2">
    <source>
        <dbReference type="Proteomes" id="UP001381693"/>
    </source>
</evidence>
<organism evidence="1 2">
    <name type="scientific">Halocaridina rubra</name>
    <name type="common">Hawaiian red shrimp</name>
    <dbReference type="NCBI Taxonomy" id="373956"/>
    <lineage>
        <taxon>Eukaryota</taxon>
        <taxon>Metazoa</taxon>
        <taxon>Ecdysozoa</taxon>
        <taxon>Arthropoda</taxon>
        <taxon>Crustacea</taxon>
        <taxon>Multicrustacea</taxon>
        <taxon>Malacostraca</taxon>
        <taxon>Eumalacostraca</taxon>
        <taxon>Eucarida</taxon>
        <taxon>Decapoda</taxon>
        <taxon>Pleocyemata</taxon>
        <taxon>Caridea</taxon>
        <taxon>Atyoidea</taxon>
        <taxon>Atyidae</taxon>
        <taxon>Halocaridina</taxon>
    </lineage>
</organism>
<feature type="non-terminal residue" evidence="1">
    <location>
        <position position="74"/>
    </location>
</feature>
<dbReference type="Proteomes" id="UP001381693">
    <property type="component" value="Unassembled WGS sequence"/>
</dbReference>
<comment type="caution">
    <text evidence="1">The sequence shown here is derived from an EMBL/GenBank/DDBJ whole genome shotgun (WGS) entry which is preliminary data.</text>
</comment>
<accession>A0AAN8ZVG6</accession>